<sequence>MKTIYLVLLIGLMSMGCSAKGSLNYTPPTLSPVSIKAATTKHGVAEVLAATAAYAEDNGYILEPASSAKNSVSFSFGTWEPLEYVDCGIVTSKFTSKYGTKRDLTTPAAARGYQLKYVEDGQIIDENRTHKLLCTVMVTPRHEGGHTAIDINVRYSLEGSIMRKHHRRLGQTWNSRVVFMSRAPSDATPARLQCQAKGTLEKNILAGILAMIPQTKAAAPKKK</sequence>
<comment type="caution">
    <text evidence="2">The sequence shown here is derived from an EMBL/GenBank/DDBJ whole genome shotgun (WGS) entry which is preliminary data.</text>
</comment>
<dbReference type="Proteomes" id="UP000011922">
    <property type="component" value="Unassembled WGS sequence"/>
</dbReference>
<dbReference type="PROSITE" id="PS51257">
    <property type="entry name" value="PROKAR_LIPOPROTEIN"/>
    <property type="match status" value="1"/>
</dbReference>
<feature type="signal peptide" evidence="1">
    <location>
        <begin position="1"/>
        <end position="19"/>
    </location>
</feature>
<dbReference type="OrthoDB" id="8903948at2"/>
<name>M5Q0Z0_DESAF</name>
<protein>
    <recommendedName>
        <fullName evidence="4">Lipoprotein</fullName>
    </recommendedName>
</protein>
<evidence type="ECO:0000256" key="1">
    <source>
        <dbReference type="SAM" id="SignalP"/>
    </source>
</evidence>
<gene>
    <name evidence="2" type="ORF">PCS_01956</name>
</gene>
<feature type="chain" id="PRO_5004069546" description="Lipoprotein" evidence="1">
    <location>
        <begin position="20"/>
        <end position="223"/>
    </location>
</feature>
<proteinExistence type="predicted"/>
<dbReference type="AlphaFoldDB" id="M5Q0Z0"/>
<organism evidence="2 3">
    <name type="scientific">Desulfocurvibacter africanus PCS</name>
    <dbReference type="NCBI Taxonomy" id="1262666"/>
    <lineage>
        <taxon>Bacteria</taxon>
        <taxon>Pseudomonadati</taxon>
        <taxon>Thermodesulfobacteriota</taxon>
        <taxon>Desulfovibrionia</taxon>
        <taxon>Desulfovibrionales</taxon>
        <taxon>Desulfovibrionaceae</taxon>
        <taxon>Desulfocurvibacter</taxon>
    </lineage>
</organism>
<dbReference type="EMBL" id="AOSV01000020">
    <property type="protein sequence ID" value="EMG37121.1"/>
    <property type="molecule type" value="Genomic_DNA"/>
</dbReference>
<accession>M5Q0Z0</accession>
<keyword evidence="1" id="KW-0732">Signal</keyword>
<reference evidence="2 3" key="1">
    <citation type="journal article" date="2013" name="Genome Announc.">
        <title>Draft Genome Sequence for Desulfovibrio africanus Strain PCS.</title>
        <authorList>
            <person name="Brown S.D."/>
            <person name="Utturkar S.M."/>
            <person name="Arkin A.P."/>
            <person name="Deutschbauer A.M."/>
            <person name="Elias D.A."/>
            <person name="Hazen T.C."/>
            <person name="Chakraborty R."/>
        </authorList>
    </citation>
    <scope>NUCLEOTIDE SEQUENCE [LARGE SCALE GENOMIC DNA]</scope>
    <source>
        <strain evidence="2 3">PCS</strain>
    </source>
</reference>
<evidence type="ECO:0000313" key="3">
    <source>
        <dbReference type="Proteomes" id="UP000011922"/>
    </source>
</evidence>
<evidence type="ECO:0000313" key="2">
    <source>
        <dbReference type="EMBL" id="EMG37121.1"/>
    </source>
</evidence>
<dbReference type="RefSeq" id="WP_005986637.1">
    <property type="nucleotide sequence ID" value="NZ_AOSV01000020.1"/>
</dbReference>
<evidence type="ECO:0008006" key="4">
    <source>
        <dbReference type="Google" id="ProtNLM"/>
    </source>
</evidence>